<reference evidence="7 9" key="2">
    <citation type="submission" date="2019-04" db="EMBL/GenBank/DDBJ databases">
        <title>Draft genome sequence data and analysis of a Fermenting Bacterium, Geotoga petraea strain HO-Geo1, isolated from heavy-oil petroleum reservoir in Russia.</title>
        <authorList>
            <person name="Grouzdev D.S."/>
            <person name="Semenova E.M."/>
            <person name="Sokolova D.S."/>
            <person name="Tourova T.P."/>
            <person name="Poltaraus A.B."/>
            <person name="Nazina T.N."/>
        </authorList>
    </citation>
    <scope>NUCLEOTIDE SEQUENCE [LARGE SCALE GENOMIC DNA]</scope>
    <source>
        <strain evidence="7 9">HO-Geo1</strain>
    </source>
</reference>
<dbReference type="SUPFAM" id="SSF53756">
    <property type="entry name" value="UDP-Glycosyltransferase/glycogen phosphorylase"/>
    <property type="match status" value="1"/>
</dbReference>
<dbReference type="Pfam" id="PF02350">
    <property type="entry name" value="Epimerase_2"/>
    <property type="match status" value="1"/>
</dbReference>
<dbReference type="CDD" id="cd03786">
    <property type="entry name" value="GTB_UDP-GlcNAc_2-Epimerase"/>
    <property type="match status" value="1"/>
</dbReference>
<protein>
    <recommendedName>
        <fullName evidence="3">UDP-N-acetylglucosamine 2-epimerase (non-hydrolyzing)</fullName>
        <ecNumber evidence="3">5.1.3.14</ecNumber>
    </recommendedName>
</protein>
<dbReference type="OrthoDB" id="9803238at2"/>
<evidence type="ECO:0000256" key="4">
    <source>
        <dbReference type="RuleBase" id="RU003513"/>
    </source>
</evidence>
<name>A0A1G6PZX9_9BACT</name>
<dbReference type="STRING" id="28234.SAMN04488588_1940"/>
<keyword evidence="8" id="KW-1185">Reference proteome</keyword>
<evidence type="ECO:0000256" key="2">
    <source>
        <dbReference type="ARBA" id="ARBA00038209"/>
    </source>
</evidence>
<dbReference type="PANTHER" id="PTHR43174">
    <property type="entry name" value="UDP-N-ACETYLGLUCOSAMINE 2-EPIMERASE"/>
    <property type="match status" value="1"/>
</dbReference>
<organism evidence="6 8">
    <name type="scientific">Geotoga petraea</name>
    <dbReference type="NCBI Taxonomy" id="28234"/>
    <lineage>
        <taxon>Bacteria</taxon>
        <taxon>Thermotogati</taxon>
        <taxon>Thermotogota</taxon>
        <taxon>Thermotogae</taxon>
        <taxon>Petrotogales</taxon>
        <taxon>Petrotogaceae</taxon>
        <taxon>Geotoga</taxon>
    </lineage>
</organism>
<proteinExistence type="inferred from homology"/>
<keyword evidence="1 4" id="KW-0413">Isomerase</keyword>
<dbReference type="Proteomes" id="UP000199322">
    <property type="component" value="Unassembled WGS sequence"/>
</dbReference>
<dbReference type="GO" id="GO:0008761">
    <property type="term" value="F:UDP-N-acetylglucosamine 2-epimerase activity"/>
    <property type="evidence" value="ECO:0007669"/>
    <property type="project" value="UniProtKB-EC"/>
</dbReference>
<dbReference type="Gene3D" id="3.40.50.2000">
    <property type="entry name" value="Glycogen Phosphorylase B"/>
    <property type="match status" value="2"/>
</dbReference>
<evidence type="ECO:0000256" key="3">
    <source>
        <dbReference type="ARBA" id="ARBA00038858"/>
    </source>
</evidence>
<evidence type="ECO:0000313" key="9">
    <source>
        <dbReference type="Proteomes" id="UP000297288"/>
    </source>
</evidence>
<dbReference type="PANTHER" id="PTHR43174:SF2">
    <property type="entry name" value="UDP-N-ACETYLGLUCOSAMINE 2-EPIMERASE"/>
    <property type="match status" value="1"/>
</dbReference>
<evidence type="ECO:0000256" key="1">
    <source>
        <dbReference type="ARBA" id="ARBA00023235"/>
    </source>
</evidence>
<dbReference type="RefSeq" id="WP_091405370.1">
    <property type="nucleotide sequence ID" value="NZ_FMYV01000009.1"/>
</dbReference>
<evidence type="ECO:0000259" key="5">
    <source>
        <dbReference type="Pfam" id="PF02350"/>
    </source>
</evidence>
<evidence type="ECO:0000313" key="8">
    <source>
        <dbReference type="Proteomes" id="UP000199322"/>
    </source>
</evidence>
<gene>
    <name evidence="7" type="ORF">E4650_09300</name>
    <name evidence="6" type="ORF">SAMN04488588_1940</name>
</gene>
<dbReference type="InterPro" id="IPR003331">
    <property type="entry name" value="UDP_GlcNAc_Epimerase_2_dom"/>
</dbReference>
<dbReference type="InterPro" id="IPR029767">
    <property type="entry name" value="WecB-like"/>
</dbReference>
<dbReference type="EMBL" id="SRME01000007">
    <property type="protein sequence ID" value="TGG86833.1"/>
    <property type="molecule type" value="Genomic_DNA"/>
</dbReference>
<feature type="domain" description="UDP-N-acetylglucosamine 2-epimerase" evidence="5">
    <location>
        <begin position="24"/>
        <end position="362"/>
    </location>
</feature>
<dbReference type="NCBIfam" id="TIGR00236">
    <property type="entry name" value="wecB"/>
    <property type="match status" value="1"/>
</dbReference>
<accession>A0A1G6PZX9</accession>
<comment type="similarity">
    <text evidence="2 4">Belongs to the UDP-N-acetylglucosamine 2-epimerase family.</text>
</comment>
<sequence length="371" mass="42645">MKIAMIFGTRPEAIKMAPLYKQMKKENIEVEIISTGQHKEMLNQVFEIFDIKPDFDLKIMRHDQSLEELSSALINKISPILKQKEYDYIFVHGDTTTTFIASLCGFYSKIPVCHVEAGLRTNDIYYPFPEEMNRKLVGTIAMYHFAPTVLAKDNLLKEGIKEDQILITGNTVVDALNWIIKNKKLEIKNIQKQFGLEDKKYILLTLHRRENQGEVMMKILSGIKKYLSENKEYHLIYPVHLNPNVRKIVKEELQNVERVILTDPLSYIEFVSLMEGSHYIMTDSGGLQEEAPHIGKPVLVLRNETERPEAIRSGVAELVGTDPDKIYKSMKTLNTAKYDDMSESKNPFGDGNASKRITNFIKNKKVNNFLV</sequence>
<reference evidence="6 8" key="1">
    <citation type="submission" date="2016-10" db="EMBL/GenBank/DDBJ databases">
        <authorList>
            <person name="de Groot N.N."/>
        </authorList>
    </citation>
    <scope>NUCLEOTIDE SEQUENCE [LARGE SCALE GENOMIC DNA]</scope>
    <source>
        <strain evidence="6 8">WG14</strain>
    </source>
</reference>
<dbReference type="Proteomes" id="UP000297288">
    <property type="component" value="Unassembled WGS sequence"/>
</dbReference>
<dbReference type="EMBL" id="FMYV01000009">
    <property type="protein sequence ID" value="SDC84945.1"/>
    <property type="molecule type" value="Genomic_DNA"/>
</dbReference>
<evidence type="ECO:0000313" key="7">
    <source>
        <dbReference type="EMBL" id="TGG86833.1"/>
    </source>
</evidence>
<dbReference type="AlphaFoldDB" id="A0A1G6PZX9"/>
<dbReference type="EC" id="5.1.3.14" evidence="3"/>
<evidence type="ECO:0000313" key="6">
    <source>
        <dbReference type="EMBL" id="SDC84945.1"/>
    </source>
</evidence>